<evidence type="ECO:0000313" key="2">
    <source>
        <dbReference type="Proteomes" id="UP001189429"/>
    </source>
</evidence>
<sequence length="177" mass="19216">MSDDLSGTPEDFLHLTQGLGDRWRCDEGALRNMLQALRSRLPAELAWRDAALRALEREEEALRLRGAHVEASGDWEGGWLCGEVFGKTPARAAQEAFKASPQAGVGAAPAHDATNALLGDLRAALARSLERGRGLHERLRCAEEDHERAVLQLREEGAFFCSPGPSSTPPYFLAGGE</sequence>
<accession>A0ABN9R3F4</accession>
<keyword evidence="2" id="KW-1185">Reference proteome</keyword>
<dbReference type="EMBL" id="CAUYUJ010004725">
    <property type="protein sequence ID" value="CAK0810704.1"/>
    <property type="molecule type" value="Genomic_DNA"/>
</dbReference>
<name>A0ABN9R3F4_9DINO</name>
<proteinExistence type="predicted"/>
<gene>
    <name evidence="1" type="ORF">PCOR1329_LOCUS15581</name>
</gene>
<comment type="caution">
    <text evidence="1">The sequence shown here is derived from an EMBL/GenBank/DDBJ whole genome shotgun (WGS) entry which is preliminary data.</text>
</comment>
<protein>
    <submittedName>
        <fullName evidence="1">Uncharacterized protein</fullName>
    </submittedName>
</protein>
<evidence type="ECO:0000313" key="1">
    <source>
        <dbReference type="EMBL" id="CAK0810704.1"/>
    </source>
</evidence>
<dbReference type="Proteomes" id="UP001189429">
    <property type="component" value="Unassembled WGS sequence"/>
</dbReference>
<organism evidence="1 2">
    <name type="scientific">Prorocentrum cordatum</name>
    <dbReference type="NCBI Taxonomy" id="2364126"/>
    <lineage>
        <taxon>Eukaryota</taxon>
        <taxon>Sar</taxon>
        <taxon>Alveolata</taxon>
        <taxon>Dinophyceae</taxon>
        <taxon>Prorocentrales</taxon>
        <taxon>Prorocentraceae</taxon>
        <taxon>Prorocentrum</taxon>
    </lineage>
</organism>
<reference evidence="1" key="1">
    <citation type="submission" date="2023-10" db="EMBL/GenBank/DDBJ databases">
        <authorList>
            <person name="Chen Y."/>
            <person name="Shah S."/>
            <person name="Dougan E. K."/>
            <person name="Thang M."/>
            <person name="Chan C."/>
        </authorList>
    </citation>
    <scope>NUCLEOTIDE SEQUENCE [LARGE SCALE GENOMIC DNA]</scope>
</reference>